<evidence type="ECO:0000256" key="1">
    <source>
        <dbReference type="PROSITE-ProRule" id="PRU00175"/>
    </source>
</evidence>
<dbReference type="EMBL" id="JAULSV010000002">
    <property type="protein sequence ID" value="KAK0651792.1"/>
    <property type="molecule type" value="Genomic_DNA"/>
</dbReference>
<dbReference type="Pfam" id="PF13639">
    <property type="entry name" value="zf-RING_2"/>
    <property type="match status" value="1"/>
</dbReference>
<dbReference type="PROSITE" id="PS50089">
    <property type="entry name" value="ZF_RING_2"/>
    <property type="match status" value="1"/>
</dbReference>
<dbReference type="SUPFAM" id="SSF57850">
    <property type="entry name" value="RING/U-box"/>
    <property type="match status" value="1"/>
</dbReference>
<keyword evidence="1" id="KW-0862">Zinc</keyword>
<reference evidence="4" key="1">
    <citation type="submission" date="2023-06" db="EMBL/GenBank/DDBJ databases">
        <title>Genome-scale phylogeny and comparative genomics of the fungal order Sordariales.</title>
        <authorList>
            <consortium name="Lawrence Berkeley National Laboratory"/>
            <person name="Hensen N."/>
            <person name="Bonometti L."/>
            <person name="Westerberg I."/>
            <person name="Brannstrom I.O."/>
            <person name="Guillou S."/>
            <person name="Cros-Aarteil S."/>
            <person name="Calhoun S."/>
            <person name="Haridas S."/>
            <person name="Kuo A."/>
            <person name="Mondo S."/>
            <person name="Pangilinan J."/>
            <person name="Riley R."/>
            <person name="Labutti K."/>
            <person name="Andreopoulos B."/>
            <person name="Lipzen A."/>
            <person name="Chen C."/>
            <person name="Yanf M."/>
            <person name="Daum C."/>
            <person name="Ng V."/>
            <person name="Clum A."/>
            <person name="Steindorff A."/>
            <person name="Ohm R."/>
            <person name="Martin F."/>
            <person name="Silar P."/>
            <person name="Natvig D."/>
            <person name="Lalanne C."/>
            <person name="Gautier V."/>
            <person name="Ament-Velasquez S.L."/>
            <person name="Kruys A."/>
            <person name="Hutchinson M.I."/>
            <person name="Powell A.J."/>
            <person name="Barry K."/>
            <person name="Miller A.N."/>
            <person name="Grigoriev I.V."/>
            <person name="Debuchy R."/>
            <person name="Gladieux P."/>
            <person name="Thoren M.H."/>
            <person name="Johannesson H."/>
        </authorList>
    </citation>
    <scope>NUCLEOTIDE SEQUENCE</scope>
    <source>
        <strain evidence="4">SMH2532-1</strain>
    </source>
</reference>
<protein>
    <recommendedName>
        <fullName evidence="3">RING-type domain-containing protein</fullName>
    </recommendedName>
</protein>
<keyword evidence="2" id="KW-0472">Membrane</keyword>
<evidence type="ECO:0000256" key="2">
    <source>
        <dbReference type="SAM" id="Phobius"/>
    </source>
</evidence>
<proteinExistence type="predicted"/>
<keyword evidence="5" id="KW-1185">Reference proteome</keyword>
<keyword evidence="2" id="KW-1133">Transmembrane helix</keyword>
<evidence type="ECO:0000313" key="4">
    <source>
        <dbReference type="EMBL" id="KAK0651792.1"/>
    </source>
</evidence>
<name>A0AA39YHS7_9PEZI</name>
<dbReference type="Gene3D" id="3.30.40.10">
    <property type="entry name" value="Zinc/RING finger domain, C3HC4 (zinc finger)"/>
    <property type="match status" value="1"/>
</dbReference>
<organism evidence="4 5">
    <name type="scientific">Cercophora newfieldiana</name>
    <dbReference type="NCBI Taxonomy" id="92897"/>
    <lineage>
        <taxon>Eukaryota</taxon>
        <taxon>Fungi</taxon>
        <taxon>Dikarya</taxon>
        <taxon>Ascomycota</taxon>
        <taxon>Pezizomycotina</taxon>
        <taxon>Sordariomycetes</taxon>
        <taxon>Sordariomycetidae</taxon>
        <taxon>Sordariales</taxon>
        <taxon>Lasiosphaeriaceae</taxon>
        <taxon>Cercophora</taxon>
    </lineage>
</organism>
<feature type="transmembrane region" description="Helical" evidence="2">
    <location>
        <begin position="15"/>
        <end position="38"/>
    </location>
</feature>
<gene>
    <name evidence="4" type="ORF">B0T16DRAFT_87017</name>
</gene>
<evidence type="ECO:0000259" key="3">
    <source>
        <dbReference type="PROSITE" id="PS50089"/>
    </source>
</evidence>
<accession>A0AA39YHS7</accession>
<keyword evidence="1" id="KW-0479">Metal-binding</keyword>
<dbReference type="InterPro" id="IPR013083">
    <property type="entry name" value="Znf_RING/FYVE/PHD"/>
</dbReference>
<dbReference type="Proteomes" id="UP001174936">
    <property type="component" value="Unassembled WGS sequence"/>
</dbReference>
<dbReference type="InterPro" id="IPR001841">
    <property type="entry name" value="Znf_RING"/>
</dbReference>
<dbReference type="AlphaFoldDB" id="A0AA39YHS7"/>
<feature type="domain" description="RING-type" evidence="3">
    <location>
        <begin position="78"/>
        <end position="129"/>
    </location>
</feature>
<evidence type="ECO:0000313" key="5">
    <source>
        <dbReference type="Proteomes" id="UP001174936"/>
    </source>
</evidence>
<dbReference type="GO" id="GO:0008270">
    <property type="term" value="F:zinc ion binding"/>
    <property type="evidence" value="ECO:0007669"/>
    <property type="project" value="UniProtKB-KW"/>
</dbReference>
<keyword evidence="1" id="KW-0863">Zinc-finger</keyword>
<sequence>MPASRIYPEPIGFRLLGLLGLPFTLARGFCTLIGSAAMNVMMRRKTRRSLYIKDTKQPLFSEKPVSSITNAQEVETTCSICQEPVGTRKPEGFAEAWSYLPCGHQFGSHCIKQYLRIVADDRPSCPICRQAAYHGCCGHPVLPTVLNSTASHTRIGSKGATERLQELQKSTCSYCQGSGRTRMIKARRPKTRLRAWLVSIAAAPRRLIGRNRRNVTDGVPSYVRGSLLVPWRDDEDAGPWLDPFPRARDPEWERWWDVQEPATSV</sequence>
<dbReference type="SMART" id="SM00184">
    <property type="entry name" value="RING"/>
    <property type="match status" value="1"/>
</dbReference>
<comment type="caution">
    <text evidence="4">The sequence shown here is derived from an EMBL/GenBank/DDBJ whole genome shotgun (WGS) entry which is preliminary data.</text>
</comment>
<keyword evidence="2" id="KW-0812">Transmembrane</keyword>